<feature type="domain" description="Glycosyl hydrolase family 36 C-terminal" evidence="7">
    <location>
        <begin position="624"/>
        <end position="699"/>
    </location>
</feature>
<dbReference type="EC" id="3.2.1.22" evidence="2 5"/>
<evidence type="ECO:0000256" key="6">
    <source>
        <dbReference type="SAM" id="MobiDB-lite"/>
    </source>
</evidence>
<dbReference type="SUPFAM" id="SSF51445">
    <property type="entry name" value="(Trans)glycosidases"/>
    <property type="match status" value="1"/>
</dbReference>
<evidence type="ECO:0000313" key="10">
    <source>
        <dbReference type="Proteomes" id="UP001230426"/>
    </source>
</evidence>
<comment type="similarity">
    <text evidence="5">Belongs to the glycosyl hydrolase.</text>
</comment>
<dbReference type="PIRSF" id="PIRSF005536">
    <property type="entry name" value="Agal"/>
    <property type="match status" value="1"/>
</dbReference>
<feature type="domain" description="Glycosyl hydrolase family 36 N-terminal" evidence="8">
    <location>
        <begin position="36"/>
        <end position="264"/>
    </location>
</feature>
<evidence type="ECO:0000256" key="1">
    <source>
        <dbReference type="ARBA" id="ARBA00001255"/>
    </source>
</evidence>
<dbReference type="PANTHER" id="PTHR43053:SF3">
    <property type="entry name" value="ALPHA-GALACTOSIDASE C-RELATED"/>
    <property type="match status" value="1"/>
</dbReference>
<comment type="caution">
    <text evidence="9">The sequence shown here is derived from an EMBL/GenBank/DDBJ whole genome shotgun (WGS) entry which is preliminary data.</text>
</comment>
<proteinExistence type="inferred from homology"/>
<dbReference type="InterPro" id="IPR017853">
    <property type="entry name" value="GH"/>
</dbReference>
<dbReference type="GO" id="GO:0004557">
    <property type="term" value="F:alpha-galactosidase activity"/>
    <property type="evidence" value="ECO:0007669"/>
    <property type="project" value="UniProtKB-EC"/>
</dbReference>
<reference evidence="9 10" key="1">
    <citation type="submission" date="2023-07" db="EMBL/GenBank/DDBJ databases">
        <title>Sequencing the genomes of 1000 actinobacteria strains.</title>
        <authorList>
            <person name="Klenk H.-P."/>
        </authorList>
    </citation>
    <scope>NUCLEOTIDE SEQUENCE [LARGE SCALE GENOMIC DNA]</scope>
    <source>
        <strain evidence="9 10">DSM 44109</strain>
    </source>
</reference>
<dbReference type="PRINTS" id="PR00743">
    <property type="entry name" value="GLHYDRLASE36"/>
</dbReference>
<dbReference type="InterPro" id="IPR013780">
    <property type="entry name" value="Glyco_hydro_b"/>
</dbReference>
<evidence type="ECO:0000256" key="2">
    <source>
        <dbReference type="ARBA" id="ARBA00012755"/>
    </source>
</evidence>
<gene>
    <name evidence="9" type="ORF">J2S55_006712</name>
</gene>
<dbReference type="InterPro" id="IPR050985">
    <property type="entry name" value="Alpha-glycosidase_related"/>
</dbReference>
<dbReference type="InterPro" id="IPR013785">
    <property type="entry name" value="Aldolase_TIM"/>
</dbReference>
<dbReference type="RefSeq" id="WP_306869018.1">
    <property type="nucleotide sequence ID" value="NZ_JAUSRB010000002.1"/>
</dbReference>
<dbReference type="Gene3D" id="2.60.40.1180">
    <property type="entry name" value="Golgi alpha-mannosidase II"/>
    <property type="match status" value="1"/>
</dbReference>
<comment type="catalytic activity">
    <reaction evidence="1 5">
        <text>Hydrolysis of terminal, non-reducing alpha-D-galactose residues in alpha-D-galactosides, including galactose oligosaccharides, galactomannans and galactolipids.</text>
        <dbReference type="EC" id="3.2.1.22"/>
    </reaction>
</comment>
<keyword evidence="10" id="KW-1185">Reference proteome</keyword>
<dbReference type="PANTHER" id="PTHR43053">
    <property type="entry name" value="GLYCOSIDASE FAMILY 31"/>
    <property type="match status" value="1"/>
</dbReference>
<evidence type="ECO:0000313" key="9">
    <source>
        <dbReference type="EMBL" id="MDP9867446.1"/>
    </source>
</evidence>
<evidence type="ECO:0000256" key="3">
    <source>
        <dbReference type="ARBA" id="ARBA00022801"/>
    </source>
</evidence>
<dbReference type="InterPro" id="IPR002252">
    <property type="entry name" value="Glyco_hydro_36"/>
</dbReference>
<keyword evidence="3 5" id="KW-0378">Hydrolase</keyword>
<evidence type="ECO:0000259" key="8">
    <source>
        <dbReference type="Pfam" id="PF16875"/>
    </source>
</evidence>
<evidence type="ECO:0000256" key="4">
    <source>
        <dbReference type="ARBA" id="ARBA00023295"/>
    </source>
</evidence>
<dbReference type="Pfam" id="PF02065">
    <property type="entry name" value="Melibiase"/>
    <property type="match status" value="1"/>
</dbReference>
<dbReference type="Pfam" id="PF16875">
    <property type="entry name" value="Glyco_hydro_36N"/>
    <property type="match status" value="1"/>
</dbReference>
<dbReference type="InterPro" id="IPR038417">
    <property type="entry name" value="Alpga-gal_N_sf"/>
</dbReference>
<dbReference type="Gene3D" id="2.70.98.60">
    <property type="entry name" value="alpha-galactosidase from lactobacil brevis"/>
    <property type="match status" value="1"/>
</dbReference>
<dbReference type="EMBL" id="JAUSRB010000002">
    <property type="protein sequence ID" value="MDP9867446.1"/>
    <property type="molecule type" value="Genomic_DNA"/>
</dbReference>
<organism evidence="9 10">
    <name type="scientific">Streptosporangium brasiliense</name>
    <dbReference type="NCBI Taxonomy" id="47480"/>
    <lineage>
        <taxon>Bacteria</taxon>
        <taxon>Bacillati</taxon>
        <taxon>Actinomycetota</taxon>
        <taxon>Actinomycetes</taxon>
        <taxon>Streptosporangiales</taxon>
        <taxon>Streptosporangiaceae</taxon>
        <taxon>Streptosporangium</taxon>
    </lineage>
</organism>
<protein>
    <recommendedName>
        <fullName evidence="2 5">Alpha-galactosidase</fullName>
        <ecNumber evidence="2 5">3.2.1.22</ecNumber>
    </recommendedName>
</protein>
<name>A0ABT9RDW5_9ACTN</name>
<dbReference type="InterPro" id="IPR031704">
    <property type="entry name" value="Glyco_hydro_36_N"/>
</dbReference>
<evidence type="ECO:0000259" key="7">
    <source>
        <dbReference type="Pfam" id="PF16874"/>
    </source>
</evidence>
<dbReference type="Gene3D" id="3.20.20.70">
    <property type="entry name" value="Aldolase class I"/>
    <property type="match status" value="1"/>
</dbReference>
<accession>A0ABT9RDW5</accession>
<evidence type="ECO:0000256" key="5">
    <source>
        <dbReference type="PIRNR" id="PIRNR005536"/>
    </source>
</evidence>
<keyword evidence="4 5" id="KW-0326">Glycosidase</keyword>
<dbReference type="Pfam" id="PF16874">
    <property type="entry name" value="Glyco_hydro_36C"/>
    <property type="match status" value="1"/>
</dbReference>
<dbReference type="CDD" id="cd14791">
    <property type="entry name" value="GH36"/>
    <property type="match status" value="1"/>
</dbReference>
<dbReference type="Proteomes" id="UP001230426">
    <property type="component" value="Unassembled WGS sequence"/>
</dbReference>
<sequence length="703" mass="77744">MPATPPSVQFDPAHRLWLLRTPGSAYAVRLDGEDVPRHVYWGPPLTLAQAGSVPDRLRPADSSFESPAGEGGELVTDGFGPQSLLPVFPDGTSKAEWRFAGHVISDDGLVLHLRDRRHPLEVELHYRLHEGSDVIERRLTLRHTGQEGEDPLVLARADSAAWTAPLRAGYRLSHITGAWAGEFQLERVALPIGETVLTSRRGLSSHQAHPWLMIDDGTATEEHGDVWSTALAWSGSWRVTVDHSPTGRLTWTGGFGHEGLSWRLPAGQSRQTPPFLGLYQAGGFGSTSRAWHDHIARHVLPDPDTVRPVVYNSWEATGWAVTETNQKDLAARAAAVGAELFVMDDGWFGARDSDDAGLGDWHVNPIAFPSGLTPLIDEVHRLGMRFGLWVEPEMVNPDSDLYRAHPDWVLHMPHRARTTLRNQLVLNFARPDVVSWAHEWLDALLRDHAIDYLKWDMNRAFTEAGWPDAGPDATRLWFDHVHGVHSVIDRLREDHPHLRVQTCAGGGGRADLGMLARTDEAWVSDNTDAVDRIAIQDGYSQLYPARTMAAWVTDSPNYLTRRALPLRFRFHVAMAGVLGIGGNLLEWSAAELVEATELVTLYKEIRGTVQHGVQYRLGTHAGRTAVQYVSRDGAQTVVLGWQQPRRAAGPVLPVRLLGLDPAAVYRDDDSGGLHHGAVLLQHGLSLDLTTDHASTLIRLSRIP</sequence>
<dbReference type="InterPro" id="IPR031705">
    <property type="entry name" value="Glyco_hydro_36_C"/>
</dbReference>
<feature type="region of interest" description="Disordered" evidence="6">
    <location>
        <begin position="51"/>
        <end position="76"/>
    </location>
</feature>